<dbReference type="AlphaFoldDB" id="A0A9D2IBH6"/>
<evidence type="ECO:0000256" key="3">
    <source>
        <dbReference type="ARBA" id="ARBA00022692"/>
    </source>
</evidence>
<dbReference type="Pfam" id="PF04024">
    <property type="entry name" value="PspC"/>
    <property type="match status" value="1"/>
</dbReference>
<feature type="transmembrane region" description="Helical" evidence="6">
    <location>
        <begin position="38"/>
        <end position="62"/>
    </location>
</feature>
<comment type="caution">
    <text evidence="8">The sequence shown here is derived from an EMBL/GenBank/DDBJ whole genome shotgun (WGS) entry which is preliminary data.</text>
</comment>
<keyword evidence="3 6" id="KW-0812">Transmembrane</keyword>
<name>A0A9D2IBH6_9BACT</name>
<dbReference type="PANTHER" id="PTHR33885">
    <property type="entry name" value="PHAGE SHOCK PROTEIN C"/>
    <property type="match status" value="1"/>
</dbReference>
<reference evidence="8" key="1">
    <citation type="journal article" date="2021" name="PeerJ">
        <title>Extensive microbial diversity within the chicken gut microbiome revealed by metagenomics and culture.</title>
        <authorList>
            <person name="Gilroy R."/>
            <person name="Ravi A."/>
            <person name="Getino M."/>
            <person name="Pursley I."/>
            <person name="Horton D.L."/>
            <person name="Alikhan N.F."/>
            <person name="Baker D."/>
            <person name="Gharbi K."/>
            <person name="Hall N."/>
            <person name="Watson M."/>
            <person name="Adriaenssens E.M."/>
            <person name="Foster-Nyarko E."/>
            <person name="Jarju S."/>
            <person name="Secka A."/>
            <person name="Antonio M."/>
            <person name="Oren A."/>
            <person name="Chaudhuri R.R."/>
            <person name="La Ragione R."/>
            <person name="Hildebrand F."/>
            <person name="Pallen M.J."/>
        </authorList>
    </citation>
    <scope>NUCLEOTIDE SEQUENCE</scope>
    <source>
        <strain evidence="8">CHK169-11906</strain>
    </source>
</reference>
<dbReference type="InterPro" id="IPR052027">
    <property type="entry name" value="PspC"/>
</dbReference>
<evidence type="ECO:0000259" key="7">
    <source>
        <dbReference type="Pfam" id="PF04024"/>
    </source>
</evidence>
<evidence type="ECO:0000256" key="4">
    <source>
        <dbReference type="ARBA" id="ARBA00022989"/>
    </source>
</evidence>
<feature type="transmembrane region" description="Helical" evidence="6">
    <location>
        <begin position="12"/>
        <end position="32"/>
    </location>
</feature>
<keyword evidence="2" id="KW-1003">Cell membrane</keyword>
<keyword evidence="5 6" id="KW-0472">Membrane</keyword>
<feature type="domain" description="Phage shock protein PspC N-terminal" evidence="7">
    <location>
        <begin position="8"/>
        <end position="64"/>
    </location>
</feature>
<dbReference type="InterPro" id="IPR007168">
    <property type="entry name" value="Phageshock_PspC_N"/>
</dbReference>
<reference evidence="8" key="2">
    <citation type="submission" date="2021-04" db="EMBL/GenBank/DDBJ databases">
        <authorList>
            <person name="Gilroy R."/>
        </authorList>
    </citation>
    <scope>NUCLEOTIDE SEQUENCE</scope>
    <source>
        <strain evidence="8">CHK169-11906</strain>
    </source>
</reference>
<evidence type="ECO:0000313" key="9">
    <source>
        <dbReference type="Proteomes" id="UP000824259"/>
    </source>
</evidence>
<protein>
    <submittedName>
        <fullName evidence="8">PspC domain-containing protein</fullName>
    </submittedName>
</protein>
<evidence type="ECO:0000256" key="5">
    <source>
        <dbReference type="ARBA" id="ARBA00023136"/>
    </source>
</evidence>
<gene>
    <name evidence="8" type="ORF">H9779_02290</name>
</gene>
<organism evidence="8 9">
    <name type="scientific">Candidatus Alistipes avicola</name>
    <dbReference type="NCBI Taxonomy" id="2838432"/>
    <lineage>
        <taxon>Bacteria</taxon>
        <taxon>Pseudomonadati</taxon>
        <taxon>Bacteroidota</taxon>
        <taxon>Bacteroidia</taxon>
        <taxon>Bacteroidales</taxon>
        <taxon>Rikenellaceae</taxon>
        <taxon>Alistipes</taxon>
    </lineage>
</organism>
<evidence type="ECO:0000313" key="8">
    <source>
        <dbReference type="EMBL" id="HJA98414.1"/>
    </source>
</evidence>
<accession>A0A9D2IBH6</accession>
<dbReference type="EMBL" id="DWYR01000008">
    <property type="protein sequence ID" value="HJA98414.1"/>
    <property type="molecule type" value="Genomic_DNA"/>
</dbReference>
<proteinExistence type="predicted"/>
<keyword evidence="4 6" id="KW-1133">Transmembrane helix</keyword>
<dbReference type="PANTHER" id="PTHR33885:SF3">
    <property type="entry name" value="PHAGE SHOCK PROTEIN C"/>
    <property type="match status" value="1"/>
</dbReference>
<evidence type="ECO:0000256" key="6">
    <source>
        <dbReference type="SAM" id="Phobius"/>
    </source>
</evidence>
<evidence type="ECO:0000256" key="2">
    <source>
        <dbReference type="ARBA" id="ARBA00022475"/>
    </source>
</evidence>
<evidence type="ECO:0000256" key="1">
    <source>
        <dbReference type="ARBA" id="ARBA00004162"/>
    </source>
</evidence>
<sequence>MSEQRSDRRLTRSADNVVIAGVCAGVADYFGLKTGGVRLVTLLLILFGGLSIWVYIILWIVVPRGNRRLSGEK</sequence>
<dbReference type="GO" id="GO:0005886">
    <property type="term" value="C:plasma membrane"/>
    <property type="evidence" value="ECO:0007669"/>
    <property type="project" value="UniProtKB-SubCell"/>
</dbReference>
<dbReference type="Proteomes" id="UP000824259">
    <property type="component" value="Unassembled WGS sequence"/>
</dbReference>
<comment type="subcellular location">
    <subcellularLocation>
        <location evidence="1">Cell membrane</location>
        <topology evidence="1">Single-pass membrane protein</topology>
    </subcellularLocation>
</comment>